<dbReference type="InterPro" id="IPR000048">
    <property type="entry name" value="IQ_motif_EF-hand-BS"/>
</dbReference>
<dbReference type="InterPro" id="IPR025064">
    <property type="entry name" value="DUF4005"/>
</dbReference>
<dbReference type="Proteomes" id="UP001279734">
    <property type="component" value="Unassembled WGS sequence"/>
</dbReference>
<dbReference type="PROSITE" id="PS50096">
    <property type="entry name" value="IQ"/>
    <property type="match status" value="2"/>
</dbReference>
<evidence type="ECO:0000256" key="1">
    <source>
        <dbReference type="ARBA" id="ARBA00022860"/>
    </source>
</evidence>
<sequence length="448" mass="49380">MGRTPHWLSKLLGRKNKRHNSQEAATADSRSQGLCTDPSYDGGGGNVDPREQAMAVAAATAAVAEAALMAAKAAEAVVRLTSGGRGRPRVEHGSGGGRPWSLENLAAVKIQSAFRGYLARRALRALRGLVKLQALVRGYIVRKRSADILRQMQAMVRLQARARANRAQNSEFSYLDLQSVKNEIQRPVRSNTKNHDHSIQPRCGVLSNMRVTRRSEQTQLGTTWFEDWSGQGSLEVKFTDVEKNDKVVEVDSRRARSSPEGTNRIHISTKDCYDHSFATSDNLANYLSTNPQRSNASPFSDVGVSPLRSLCFPLEVCSVEDSPQAYSILSRPGSSSRGSRSFGTSCMASHPSYMADTKSSQAKVRSHSTPRQRLDFEKPHSTRRFTYAFPNTTSHSRSSDSDPRTNSMRKPCSGSGHPDRLAIPFHDALTTVGGSKDSTWFKFYRSIS</sequence>
<dbReference type="Gene3D" id="1.20.5.190">
    <property type="match status" value="1"/>
</dbReference>
<organism evidence="6 7">
    <name type="scientific">Nepenthes gracilis</name>
    <name type="common">Slender pitcher plant</name>
    <dbReference type="NCBI Taxonomy" id="150966"/>
    <lineage>
        <taxon>Eukaryota</taxon>
        <taxon>Viridiplantae</taxon>
        <taxon>Streptophyta</taxon>
        <taxon>Embryophyta</taxon>
        <taxon>Tracheophyta</taxon>
        <taxon>Spermatophyta</taxon>
        <taxon>Magnoliopsida</taxon>
        <taxon>eudicotyledons</taxon>
        <taxon>Gunneridae</taxon>
        <taxon>Pentapetalae</taxon>
        <taxon>Caryophyllales</taxon>
        <taxon>Nepenthaceae</taxon>
        <taxon>Nepenthes</taxon>
    </lineage>
</organism>
<dbReference type="SMART" id="SM00015">
    <property type="entry name" value="IQ"/>
    <property type="match status" value="2"/>
</dbReference>
<evidence type="ECO:0000313" key="7">
    <source>
        <dbReference type="Proteomes" id="UP001279734"/>
    </source>
</evidence>
<feature type="compositionally biased region" description="Polar residues" evidence="4">
    <location>
        <begin position="22"/>
        <end position="34"/>
    </location>
</feature>
<gene>
    <name evidence="6" type="ORF">Nepgr_020246</name>
</gene>
<comment type="caution">
    <text evidence="6">The sequence shown here is derived from an EMBL/GenBank/DDBJ whole genome shotgun (WGS) entry which is preliminary data.</text>
</comment>
<keyword evidence="1" id="KW-0112">Calmodulin-binding</keyword>
<reference evidence="6" key="1">
    <citation type="submission" date="2023-05" db="EMBL/GenBank/DDBJ databases">
        <title>Nepenthes gracilis genome sequencing.</title>
        <authorList>
            <person name="Fukushima K."/>
        </authorList>
    </citation>
    <scope>NUCLEOTIDE SEQUENCE</scope>
    <source>
        <strain evidence="6">SING2019-196</strain>
    </source>
</reference>
<comment type="subunit">
    <text evidence="3">Binds to multiple calmodulin (CaM) in the presence of Ca(2+) and CaM-like proteins.</text>
</comment>
<dbReference type="EMBL" id="BSYO01000019">
    <property type="protein sequence ID" value="GMH18405.1"/>
    <property type="molecule type" value="Genomic_DNA"/>
</dbReference>
<feature type="domain" description="DUF4005" evidence="5">
    <location>
        <begin position="336"/>
        <end position="399"/>
    </location>
</feature>
<evidence type="ECO:0000313" key="6">
    <source>
        <dbReference type="EMBL" id="GMH18405.1"/>
    </source>
</evidence>
<dbReference type="GO" id="GO:0005516">
    <property type="term" value="F:calmodulin binding"/>
    <property type="evidence" value="ECO:0007669"/>
    <property type="project" value="UniProtKB-KW"/>
</dbReference>
<comment type="similarity">
    <text evidence="2">Belongs to the IQD family.</text>
</comment>
<evidence type="ECO:0000256" key="4">
    <source>
        <dbReference type="SAM" id="MobiDB-lite"/>
    </source>
</evidence>
<name>A0AAD3XW03_NEPGR</name>
<feature type="region of interest" description="Disordered" evidence="4">
    <location>
        <begin position="13"/>
        <end position="48"/>
    </location>
</feature>
<dbReference type="PANTHER" id="PTHR32295">
    <property type="entry name" value="IQ-DOMAIN 5-RELATED"/>
    <property type="match status" value="1"/>
</dbReference>
<feature type="region of interest" description="Disordered" evidence="4">
    <location>
        <begin position="388"/>
        <end position="419"/>
    </location>
</feature>
<dbReference type="PANTHER" id="PTHR32295:SF174">
    <property type="entry name" value="PROTEIN IQ-DOMAIN 24"/>
    <property type="match status" value="1"/>
</dbReference>
<evidence type="ECO:0000256" key="2">
    <source>
        <dbReference type="ARBA" id="ARBA00024341"/>
    </source>
</evidence>
<protein>
    <recommendedName>
        <fullName evidence="5">DUF4005 domain-containing protein</fullName>
    </recommendedName>
</protein>
<dbReference type="Pfam" id="PF00612">
    <property type="entry name" value="IQ"/>
    <property type="match status" value="2"/>
</dbReference>
<accession>A0AAD3XW03</accession>
<proteinExistence type="inferred from homology"/>
<dbReference type="AlphaFoldDB" id="A0AAD3XW03"/>
<evidence type="ECO:0000259" key="5">
    <source>
        <dbReference type="Pfam" id="PF13178"/>
    </source>
</evidence>
<evidence type="ECO:0000256" key="3">
    <source>
        <dbReference type="ARBA" id="ARBA00024378"/>
    </source>
</evidence>
<dbReference type="Pfam" id="PF13178">
    <property type="entry name" value="DUF4005"/>
    <property type="match status" value="1"/>
</dbReference>
<keyword evidence="7" id="KW-1185">Reference proteome</keyword>